<dbReference type="Proteomes" id="UP001362999">
    <property type="component" value="Unassembled WGS sequence"/>
</dbReference>
<evidence type="ECO:0000313" key="2">
    <source>
        <dbReference type="Proteomes" id="UP001362999"/>
    </source>
</evidence>
<dbReference type="AlphaFoldDB" id="A0AAW0AG53"/>
<accession>A0AAW0AG53</accession>
<evidence type="ECO:0008006" key="3">
    <source>
        <dbReference type="Google" id="ProtNLM"/>
    </source>
</evidence>
<name>A0AAW0AG53_9AGAR</name>
<reference evidence="1 2" key="1">
    <citation type="journal article" date="2024" name="J Genomics">
        <title>Draft genome sequencing and assembly of Favolaschia claudopus CIRM-BRFM 2984 isolated from oak limbs.</title>
        <authorList>
            <person name="Navarro D."/>
            <person name="Drula E."/>
            <person name="Chaduli D."/>
            <person name="Cazenave R."/>
            <person name="Ahrendt S."/>
            <person name="Wang J."/>
            <person name="Lipzen A."/>
            <person name="Daum C."/>
            <person name="Barry K."/>
            <person name="Grigoriev I.V."/>
            <person name="Favel A."/>
            <person name="Rosso M.N."/>
            <person name="Martin F."/>
        </authorList>
    </citation>
    <scope>NUCLEOTIDE SEQUENCE [LARGE SCALE GENOMIC DNA]</scope>
    <source>
        <strain evidence="1 2">CIRM-BRFM 2984</strain>
    </source>
</reference>
<keyword evidence="2" id="KW-1185">Reference proteome</keyword>
<protein>
    <recommendedName>
        <fullName evidence="3">CCHC-type domain-containing protein</fullName>
    </recommendedName>
</protein>
<comment type="caution">
    <text evidence="1">The sequence shown here is derived from an EMBL/GenBank/DDBJ whole genome shotgun (WGS) entry which is preliminary data.</text>
</comment>
<sequence>MPKYEGEKLNDENWRYFSFGFLAFARTRNTEGIYDGTDVKPLTGPNSKGVRGWESRAATAAADLIAAVDKEQYKHLRGVDGNACEMWRTLELFHTSGDETQDSLTTWNAFSSAMYTDHSIPLKSFIGTILELADQLHTIFNDPPSDSQIIARILASLPFPQFDNAIRFINGDSRCDDRAWVIAELLKEERILRRSGQLTSTPPSIMTAVTPLQCSNCKRRGHTHPDCFHPGGGKEGQFPEWYNKRGPRGVQPSPTGDDHVHVPTANTVITGSVMALSASALPFLRQREIVDDATIYFTEAEPIELAV</sequence>
<gene>
    <name evidence="1" type="ORF">R3P38DRAFT_3028299</name>
</gene>
<proteinExistence type="predicted"/>
<organism evidence="1 2">
    <name type="scientific">Favolaschia claudopus</name>
    <dbReference type="NCBI Taxonomy" id="2862362"/>
    <lineage>
        <taxon>Eukaryota</taxon>
        <taxon>Fungi</taxon>
        <taxon>Dikarya</taxon>
        <taxon>Basidiomycota</taxon>
        <taxon>Agaricomycotina</taxon>
        <taxon>Agaricomycetes</taxon>
        <taxon>Agaricomycetidae</taxon>
        <taxon>Agaricales</taxon>
        <taxon>Marasmiineae</taxon>
        <taxon>Mycenaceae</taxon>
        <taxon>Favolaschia</taxon>
    </lineage>
</organism>
<dbReference type="EMBL" id="JAWWNJ010000070">
    <property type="protein sequence ID" value="KAK7007612.1"/>
    <property type="molecule type" value="Genomic_DNA"/>
</dbReference>
<dbReference type="Pfam" id="PF14223">
    <property type="entry name" value="Retrotran_gag_2"/>
    <property type="match status" value="1"/>
</dbReference>
<evidence type="ECO:0000313" key="1">
    <source>
        <dbReference type="EMBL" id="KAK7007612.1"/>
    </source>
</evidence>